<dbReference type="Gene3D" id="3.30.1330.40">
    <property type="entry name" value="RutC-like"/>
    <property type="match status" value="1"/>
</dbReference>
<evidence type="ECO:0000313" key="4">
    <source>
        <dbReference type="Proteomes" id="UP000251402"/>
    </source>
</evidence>
<dbReference type="InterPro" id="IPR035959">
    <property type="entry name" value="RutC-like_sf"/>
</dbReference>
<evidence type="ECO:0000256" key="2">
    <source>
        <dbReference type="SAM" id="SignalP"/>
    </source>
</evidence>
<dbReference type="Pfam" id="PF01042">
    <property type="entry name" value="Ribonuc_L-PSP"/>
    <property type="match status" value="1"/>
</dbReference>
<feature type="signal peptide" evidence="2">
    <location>
        <begin position="1"/>
        <end position="21"/>
    </location>
</feature>
<dbReference type="RefSeq" id="WP_112567691.1">
    <property type="nucleotide sequence ID" value="NZ_CP043450.1"/>
</dbReference>
<name>A0A5C1I1H1_9SPHI</name>
<dbReference type="NCBIfam" id="TIGR00004">
    <property type="entry name" value="Rid family detoxifying hydrolase"/>
    <property type="match status" value="1"/>
</dbReference>
<keyword evidence="4" id="KW-1185">Reference proteome</keyword>
<dbReference type="PANTHER" id="PTHR11803">
    <property type="entry name" value="2-IMINOBUTANOATE/2-IMINOPROPANOATE DEAMINASE RIDA"/>
    <property type="match status" value="1"/>
</dbReference>
<evidence type="ECO:0000313" key="3">
    <source>
        <dbReference type="EMBL" id="QEM11684.1"/>
    </source>
</evidence>
<feature type="chain" id="PRO_5022718844" description="RidA family protein" evidence="2">
    <location>
        <begin position="22"/>
        <end position="143"/>
    </location>
</feature>
<dbReference type="GO" id="GO:0019239">
    <property type="term" value="F:deaminase activity"/>
    <property type="evidence" value="ECO:0007669"/>
    <property type="project" value="TreeGrafter"/>
</dbReference>
<sequence>MIRSGLILLFFLATFSINASAQSVNTVRPYSVYKVSNGIVYTSGQVGISATTGKLVTTGFEAEVNEVMQNISRLLKESGSDFSSVINVVIYLKDINRYAEFNKVYTKYFNTPYPARTCIAVADLPLGASVEIAVTAEQKKHSN</sequence>
<reference evidence="3" key="1">
    <citation type="submission" date="2019-08" db="EMBL/GenBank/DDBJ databases">
        <title>Comparative genome analysis confer to the adaptation heavy metal polluted environment.</title>
        <authorList>
            <person name="Li Y."/>
        </authorList>
    </citation>
    <scope>NUCLEOTIDE SEQUENCE [LARGE SCALE GENOMIC DNA]</scope>
    <source>
        <strain evidence="3">P1</strain>
    </source>
</reference>
<dbReference type="GO" id="GO:0005829">
    <property type="term" value="C:cytosol"/>
    <property type="evidence" value="ECO:0007669"/>
    <property type="project" value="TreeGrafter"/>
</dbReference>
<organism evidence="3 4">
    <name type="scientific">Mucilaginibacter rubeus</name>
    <dbReference type="NCBI Taxonomy" id="2027860"/>
    <lineage>
        <taxon>Bacteria</taxon>
        <taxon>Pseudomonadati</taxon>
        <taxon>Bacteroidota</taxon>
        <taxon>Sphingobacteriia</taxon>
        <taxon>Sphingobacteriales</taxon>
        <taxon>Sphingobacteriaceae</taxon>
        <taxon>Mucilaginibacter</taxon>
    </lineage>
</organism>
<protein>
    <recommendedName>
        <fullName evidence="5">RidA family protein</fullName>
    </recommendedName>
</protein>
<evidence type="ECO:0008006" key="5">
    <source>
        <dbReference type="Google" id="ProtNLM"/>
    </source>
</evidence>
<gene>
    <name evidence="3" type="ORF">DEO27_017165</name>
</gene>
<dbReference type="KEGG" id="mrub:DEO27_017165"/>
<dbReference type="EMBL" id="CP043450">
    <property type="protein sequence ID" value="QEM11684.1"/>
    <property type="molecule type" value="Genomic_DNA"/>
</dbReference>
<accession>A0A5C1I1H1</accession>
<comment type="similarity">
    <text evidence="1">Belongs to the RutC family.</text>
</comment>
<dbReference type="OrthoDB" id="9803101at2"/>
<keyword evidence="2" id="KW-0732">Signal</keyword>
<dbReference type="InterPro" id="IPR006056">
    <property type="entry name" value="RidA"/>
</dbReference>
<proteinExistence type="inferred from homology"/>
<dbReference type="Proteomes" id="UP000251402">
    <property type="component" value="Chromosome"/>
</dbReference>
<dbReference type="InterPro" id="IPR006175">
    <property type="entry name" value="YjgF/YER057c/UK114"/>
</dbReference>
<evidence type="ECO:0000256" key="1">
    <source>
        <dbReference type="ARBA" id="ARBA00010552"/>
    </source>
</evidence>
<dbReference type="AlphaFoldDB" id="A0A5C1I1H1"/>
<dbReference type="SUPFAM" id="SSF55298">
    <property type="entry name" value="YjgF-like"/>
    <property type="match status" value="1"/>
</dbReference>
<dbReference type="CDD" id="cd00448">
    <property type="entry name" value="YjgF_YER057c_UK114_family"/>
    <property type="match status" value="1"/>
</dbReference>
<dbReference type="PANTHER" id="PTHR11803:SF58">
    <property type="entry name" value="PROTEIN HMF1-RELATED"/>
    <property type="match status" value="1"/>
</dbReference>
<dbReference type="FunFam" id="3.30.1330.40:FF:000001">
    <property type="entry name" value="L-PSP family endoribonuclease"/>
    <property type="match status" value="1"/>
</dbReference>